<dbReference type="Proteomes" id="UP000250043">
    <property type="component" value="Unassembled WGS sequence"/>
</dbReference>
<dbReference type="InterPro" id="IPR027815">
    <property type="entry name" value="CSC1/OSCA1-like_cyt"/>
</dbReference>
<feature type="transmembrane region" description="Helical" evidence="8">
    <location>
        <begin position="113"/>
        <end position="133"/>
    </location>
</feature>
<evidence type="ECO:0000256" key="6">
    <source>
        <dbReference type="ARBA" id="ARBA00023136"/>
    </source>
</evidence>
<evidence type="ECO:0000313" key="13">
    <source>
        <dbReference type="Proteomes" id="UP000250043"/>
    </source>
</evidence>
<evidence type="ECO:0000256" key="7">
    <source>
        <dbReference type="SAM" id="MobiDB-lite"/>
    </source>
</evidence>
<accession>A0A8E2DJZ6</accession>
<dbReference type="PANTHER" id="PTHR13018">
    <property type="entry name" value="PROBABLE MEMBRANE PROTEIN DUF221-RELATED"/>
    <property type="match status" value="1"/>
</dbReference>
<evidence type="ECO:0000256" key="4">
    <source>
        <dbReference type="ARBA" id="ARBA00022692"/>
    </source>
</evidence>
<feature type="domain" description="CSC1/OSCA1-like cytosolic" evidence="11">
    <location>
        <begin position="338"/>
        <end position="594"/>
    </location>
</feature>
<feature type="transmembrane region" description="Helical" evidence="8">
    <location>
        <begin position="890"/>
        <end position="909"/>
    </location>
</feature>
<feature type="transmembrane region" description="Helical" evidence="8">
    <location>
        <begin position="16"/>
        <end position="36"/>
    </location>
</feature>
<feature type="transmembrane region" description="Helical" evidence="8">
    <location>
        <begin position="704"/>
        <end position="727"/>
    </location>
</feature>
<feature type="region of interest" description="Disordered" evidence="7">
    <location>
        <begin position="995"/>
        <end position="1014"/>
    </location>
</feature>
<dbReference type="Pfam" id="PF02714">
    <property type="entry name" value="RSN1_7TM"/>
    <property type="match status" value="1"/>
</dbReference>
<protein>
    <recommendedName>
        <fullName evidence="14">DUF221-domain-containing protein</fullName>
    </recommendedName>
</protein>
<keyword evidence="3" id="KW-0813">Transport</keyword>
<feature type="transmembrane region" description="Helical" evidence="8">
    <location>
        <begin position="163"/>
        <end position="183"/>
    </location>
</feature>
<proteinExistence type="inferred from homology"/>
<reference evidence="12 13" key="1">
    <citation type="submission" date="2016-07" db="EMBL/GenBank/DDBJ databases">
        <title>Draft genome of the white-rot fungus Obba rivulosa 3A-2.</title>
        <authorList>
            <consortium name="DOE Joint Genome Institute"/>
            <person name="Miettinen O."/>
            <person name="Riley R."/>
            <person name="Acob R."/>
            <person name="Barry K."/>
            <person name="Cullen D."/>
            <person name="De Vries R."/>
            <person name="Hainaut M."/>
            <person name="Hatakka A."/>
            <person name="Henrissat B."/>
            <person name="Hilden K."/>
            <person name="Kuo R."/>
            <person name="Labutti K."/>
            <person name="Lipzen A."/>
            <person name="Makela M.R."/>
            <person name="Sandor L."/>
            <person name="Spatafora J.W."/>
            <person name="Grigoriev I.V."/>
            <person name="Hibbett D.S."/>
        </authorList>
    </citation>
    <scope>NUCLEOTIDE SEQUENCE [LARGE SCALE GENOMIC DNA]</scope>
    <source>
        <strain evidence="12 13">3A-2</strain>
    </source>
</reference>
<dbReference type="OrthoDB" id="1689567at2759"/>
<comment type="subcellular location">
    <subcellularLocation>
        <location evidence="1">Membrane</location>
        <topology evidence="1">Multi-pass membrane protein</topology>
    </subcellularLocation>
</comment>
<dbReference type="Pfam" id="PF13967">
    <property type="entry name" value="RSN1_TM"/>
    <property type="match status" value="1"/>
</dbReference>
<dbReference type="GO" id="GO:0005886">
    <property type="term" value="C:plasma membrane"/>
    <property type="evidence" value="ECO:0007669"/>
    <property type="project" value="TreeGrafter"/>
</dbReference>
<feature type="region of interest" description="Disordered" evidence="7">
    <location>
        <begin position="1180"/>
        <end position="1215"/>
    </location>
</feature>
<keyword evidence="4 8" id="KW-0812">Transmembrane</keyword>
<feature type="transmembrane region" description="Helical" evidence="8">
    <location>
        <begin position="800"/>
        <end position="819"/>
    </location>
</feature>
<evidence type="ECO:0000256" key="8">
    <source>
        <dbReference type="SAM" id="Phobius"/>
    </source>
</evidence>
<feature type="transmembrane region" description="Helical" evidence="8">
    <location>
        <begin position="864"/>
        <end position="884"/>
    </location>
</feature>
<dbReference type="EMBL" id="KV722416">
    <property type="protein sequence ID" value="OCH89907.1"/>
    <property type="molecule type" value="Genomic_DNA"/>
</dbReference>
<name>A0A8E2DJZ6_9APHY</name>
<dbReference type="InterPro" id="IPR032880">
    <property type="entry name" value="CSC1/OSCA1-like_N"/>
</dbReference>
<dbReference type="GO" id="GO:0005227">
    <property type="term" value="F:calcium-activated cation channel activity"/>
    <property type="evidence" value="ECO:0007669"/>
    <property type="project" value="InterPro"/>
</dbReference>
<dbReference type="InterPro" id="IPR003864">
    <property type="entry name" value="CSC1/OSCA1-like_7TM"/>
</dbReference>
<organism evidence="12 13">
    <name type="scientific">Obba rivulosa</name>
    <dbReference type="NCBI Taxonomy" id="1052685"/>
    <lineage>
        <taxon>Eukaryota</taxon>
        <taxon>Fungi</taxon>
        <taxon>Dikarya</taxon>
        <taxon>Basidiomycota</taxon>
        <taxon>Agaricomycotina</taxon>
        <taxon>Agaricomycetes</taxon>
        <taxon>Polyporales</taxon>
        <taxon>Gelatoporiaceae</taxon>
        <taxon>Obba</taxon>
    </lineage>
</organism>
<evidence type="ECO:0000256" key="3">
    <source>
        <dbReference type="ARBA" id="ARBA00022448"/>
    </source>
</evidence>
<dbReference type="PANTHER" id="PTHR13018:SF139">
    <property type="entry name" value="PHOSPHATE METABOLISM PROTEIN 7"/>
    <property type="match status" value="1"/>
</dbReference>
<feature type="compositionally biased region" description="Basic residues" evidence="7">
    <location>
        <begin position="1188"/>
        <end position="1200"/>
    </location>
</feature>
<feature type="transmembrane region" description="Helical" evidence="8">
    <location>
        <begin position="753"/>
        <end position="779"/>
    </location>
</feature>
<keyword evidence="5 8" id="KW-1133">Transmembrane helix</keyword>
<evidence type="ECO:0000259" key="9">
    <source>
        <dbReference type="Pfam" id="PF02714"/>
    </source>
</evidence>
<evidence type="ECO:0000313" key="12">
    <source>
        <dbReference type="EMBL" id="OCH89907.1"/>
    </source>
</evidence>
<evidence type="ECO:0008006" key="14">
    <source>
        <dbReference type="Google" id="ProtNLM"/>
    </source>
</evidence>
<gene>
    <name evidence="12" type="ORF">OBBRIDRAFT_635808</name>
</gene>
<evidence type="ECO:0000256" key="5">
    <source>
        <dbReference type="ARBA" id="ARBA00022989"/>
    </source>
</evidence>
<evidence type="ECO:0000259" key="10">
    <source>
        <dbReference type="Pfam" id="PF13967"/>
    </source>
</evidence>
<evidence type="ECO:0000256" key="2">
    <source>
        <dbReference type="ARBA" id="ARBA00007779"/>
    </source>
</evidence>
<feature type="transmembrane region" description="Helical" evidence="8">
    <location>
        <begin position="663"/>
        <end position="683"/>
    </location>
</feature>
<keyword evidence="6 8" id="KW-0472">Membrane</keyword>
<sequence>MATIQSRPFSKNYSGLINQSVIAVGIFVICISAHEIMKRKRRGKRRGSGLGSVESWEFGYLYQGRSWARNPSPPHPRGWPLSWVKEVLTFPENRLNELRGVDATLYTRFLRGCFWFSLIQAFTTLPILLPIHVEFSDGSISPESMTRASITSLVSTDKGKSLLWIHMILLVWTTICWMGVLYWTMAGAFRLRAQTILAAADRAATEAQQEKDSQFYPHPHPQSPFHALLPLDTDKSNRGLRMRTVMVTNVPVSLRSEKELQEYFEYYLSRRIAKPALGLTSSVQPGFFNKTVAFLLRKAKHLPAHIQRITSRVAESPEPPQVRPSGETVTTDCDPPIIDRVVLVRRMAELASLLERREEVLRLLETAHIKLARKALGAVKEAMKNKPAEGLIRMPTTRMSMAKMSEKSPEVIADQVEQGGEDDCEGEDRMHLLVRTLGPFLVDSRSENSKKESHWMRKWSFCSPEEGGIETTPTPKSPATPDPAAESYTVWDALLSLPRSVLDAYQPLIHLSSLFRGKTVPSIDYYTAKLDILTSLITEKRARAVSDYEPMSTAFVTFADPADARRACKYLAVHPENPLQCFVTIAPSYEDLDWIRLMKPTFRVEFVKDWVVNLGVWAFTIFWVFPVTIFVGLVSIQNISVFWPGLKAYLDHHAWEEELLQSFVPTVLVALLSLLVPLILLFIAKKAHTIGTLSALHDRIMTRYYKFLVVNVLVFFCVGTAALQSFLVSFKSTSGGQVIEVIAQSFPSAGPFYVGWLIFNSGMHGGIELALFGLPLILYPSTKRQVTPRKRAIGIRPRTFNYYYWLPNHVLVIHVLLVFAVLNPLVIPFGLFYFCIEAAVIKNQLLHVYAKNYEGNGQVLLIRILRYSLDGLMLAQAVFLAYMVVLNKTANVAVAAILIILTAFVKVIMTRFCRARFERDDILEAEIVCGAANAPDDLIDDAGPIDSVCMTDGGRDTDAILPERPIKNAEVWPSWLPLNMSFAYATLPRRRRHTPRRPIPFKLSAGGPTDELPQASSSAVAFDTEGSTTRPSNIIEEIPRQQLCASPEGEEPPRQHVTRHPPHAAWEDESSPSHNFDNPYYTRPVNDVLWLPRDPLGLLDLDDTVDLHISLTSQPSAGTLGAWQREEYLSTSFSVPFAASTTSFNDDFSFTSQLRYLDGNERIDLPADIAARVNSIEKEPDVETTSTVRRRQTHFPRRKGSQLTAPAQLGIRRPSTFDVGSATNFRSFSMGVPAPGGSGGSTSDFFTRPGTHRRNRSASVDCELGLQRDRRPRVGHLPRSNHSILEGHAAGSILSVGIPGPSSVISTREAVVGEVIVEEQEAAQERMREEEAEIERAKEPGSWLTSWMFTRSQ</sequence>
<evidence type="ECO:0000256" key="1">
    <source>
        <dbReference type="ARBA" id="ARBA00004141"/>
    </source>
</evidence>
<feature type="region of interest" description="Disordered" evidence="7">
    <location>
        <begin position="1044"/>
        <end position="1075"/>
    </location>
</feature>
<comment type="similarity">
    <text evidence="2">Belongs to the CSC1 (TC 1.A.17) family.</text>
</comment>
<dbReference type="Pfam" id="PF14703">
    <property type="entry name" value="PHM7_cyt"/>
    <property type="match status" value="1"/>
</dbReference>
<feature type="domain" description="CSC1/OSCA1-like N-terminal transmembrane" evidence="10">
    <location>
        <begin position="58"/>
        <end position="183"/>
    </location>
</feature>
<feature type="domain" description="CSC1/OSCA1-like 7TM region" evidence="9">
    <location>
        <begin position="609"/>
        <end position="881"/>
    </location>
</feature>
<dbReference type="InterPro" id="IPR045122">
    <property type="entry name" value="Csc1-like"/>
</dbReference>
<feature type="region of interest" description="Disordered" evidence="7">
    <location>
        <begin position="1230"/>
        <end position="1258"/>
    </location>
</feature>
<feature type="transmembrane region" description="Helical" evidence="8">
    <location>
        <begin position="610"/>
        <end position="643"/>
    </location>
</feature>
<evidence type="ECO:0000259" key="11">
    <source>
        <dbReference type="Pfam" id="PF14703"/>
    </source>
</evidence>
<keyword evidence="13" id="KW-1185">Reference proteome</keyword>